<evidence type="ECO:0000256" key="1">
    <source>
        <dbReference type="SAM" id="MobiDB-lite"/>
    </source>
</evidence>
<dbReference type="AlphaFoldDB" id="A0A811QS89"/>
<feature type="compositionally biased region" description="Low complexity" evidence="1">
    <location>
        <begin position="233"/>
        <end position="258"/>
    </location>
</feature>
<dbReference type="PANTHER" id="PTHR48010:SF58">
    <property type="entry name" value="RECEPTOR PROTEIN KINASE-LIKE PROTEIN ZAR1"/>
    <property type="match status" value="1"/>
</dbReference>
<gene>
    <name evidence="2" type="ORF">NCGR_LOCUS43178</name>
</gene>
<dbReference type="InterPro" id="IPR001611">
    <property type="entry name" value="Leu-rich_rpt"/>
</dbReference>
<dbReference type="Gene3D" id="3.80.10.10">
    <property type="entry name" value="Ribonuclease Inhibitor"/>
    <property type="match status" value="1"/>
</dbReference>
<evidence type="ECO:0000313" key="2">
    <source>
        <dbReference type="EMBL" id="CAD6259741.1"/>
    </source>
</evidence>
<protein>
    <submittedName>
        <fullName evidence="2">Uncharacterized protein</fullName>
    </submittedName>
</protein>
<dbReference type="InterPro" id="IPR032675">
    <property type="entry name" value="LRR_dom_sf"/>
</dbReference>
<organism evidence="2 3">
    <name type="scientific">Miscanthus lutarioriparius</name>
    <dbReference type="NCBI Taxonomy" id="422564"/>
    <lineage>
        <taxon>Eukaryota</taxon>
        <taxon>Viridiplantae</taxon>
        <taxon>Streptophyta</taxon>
        <taxon>Embryophyta</taxon>
        <taxon>Tracheophyta</taxon>
        <taxon>Spermatophyta</taxon>
        <taxon>Magnoliopsida</taxon>
        <taxon>Liliopsida</taxon>
        <taxon>Poales</taxon>
        <taxon>Poaceae</taxon>
        <taxon>PACMAD clade</taxon>
        <taxon>Panicoideae</taxon>
        <taxon>Andropogonodae</taxon>
        <taxon>Andropogoneae</taxon>
        <taxon>Saccharinae</taxon>
        <taxon>Miscanthus</taxon>
    </lineage>
</organism>
<accession>A0A811QS89</accession>
<dbReference type="OrthoDB" id="676979at2759"/>
<dbReference type="InterPro" id="IPR050994">
    <property type="entry name" value="At_inactive_RLKs"/>
</dbReference>
<feature type="region of interest" description="Disordered" evidence="1">
    <location>
        <begin position="1"/>
        <end position="21"/>
    </location>
</feature>
<reference evidence="2" key="1">
    <citation type="submission" date="2020-10" db="EMBL/GenBank/DDBJ databases">
        <authorList>
            <person name="Han B."/>
            <person name="Lu T."/>
            <person name="Zhao Q."/>
            <person name="Huang X."/>
            <person name="Zhao Y."/>
        </authorList>
    </citation>
    <scope>NUCLEOTIDE SEQUENCE</scope>
</reference>
<dbReference type="EMBL" id="CAJGYO010000011">
    <property type="protein sequence ID" value="CAD6259741.1"/>
    <property type="molecule type" value="Genomic_DNA"/>
</dbReference>
<keyword evidence="3" id="KW-1185">Reference proteome</keyword>
<evidence type="ECO:0000313" key="3">
    <source>
        <dbReference type="Proteomes" id="UP000604825"/>
    </source>
</evidence>
<sequence>MEDGTGRSTVGGSHRRGAHVGDQPWSRVCLRLTYVIPAAVANSTRLVRLNLSRNTLSDAVSVEVVAWASLMFLDLSYSNLSGPIPDGFAGSDKSPSSTSKLTVDDDDDNNSDSKKAITGSYQLVFLSLAHNALDGPIPESLTMLTKLTSPATASTAPSRRSSPRFLQRLLQQPLRRGAVLADAQVRGARVHGERPALRVLCFHALPGVPVTRAGVARGGTAFARRAQVRRRSCSSSPGSSSKQAAAKEAGVGVGAAVAGRDEKPGSGAPEVESGGDVGGELVHFDGLLAFATAEIMGKSTYGTMPNVYGERMGIMLQVDMTIRGRWGTVMA</sequence>
<dbReference type="Proteomes" id="UP000604825">
    <property type="component" value="Unassembled WGS sequence"/>
</dbReference>
<feature type="region of interest" description="Disordered" evidence="1">
    <location>
        <begin position="226"/>
        <end position="276"/>
    </location>
</feature>
<feature type="region of interest" description="Disordered" evidence="1">
    <location>
        <begin position="88"/>
        <end position="112"/>
    </location>
</feature>
<dbReference type="PANTHER" id="PTHR48010">
    <property type="entry name" value="OS05G0588300 PROTEIN"/>
    <property type="match status" value="1"/>
</dbReference>
<proteinExistence type="predicted"/>
<comment type="caution">
    <text evidence="2">The sequence shown here is derived from an EMBL/GenBank/DDBJ whole genome shotgun (WGS) entry which is preliminary data.</text>
</comment>
<feature type="compositionally biased region" description="Polar residues" evidence="1">
    <location>
        <begin position="1"/>
        <end position="11"/>
    </location>
</feature>
<dbReference type="SUPFAM" id="SSF52058">
    <property type="entry name" value="L domain-like"/>
    <property type="match status" value="1"/>
</dbReference>
<name>A0A811QS89_9POAL</name>
<dbReference type="Pfam" id="PF00560">
    <property type="entry name" value="LRR_1"/>
    <property type="match status" value="2"/>
</dbReference>